<dbReference type="Pfam" id="PF22191">
    <property type="entry name" value="IBR_1"/>
    <property type="match status" value="1"/>
</dbReference>
<keyword evidence="8" id="KW-0862">Zinc</keyword>
<dbReference type="Gene3D" id="1.20.120.1750">
    <property type="match status" value="1"/>
</dbReference>
<dbReference type="GO" id="GO:0016567">
    <property type="term" value="P:protein ubiquitination"/>
    <property type="evidence" value="ECO:0007669"/>
    <property type="project" value="InterPro"/>
</dbReference>
<keyword evidence="3" id="KW-0808">Transferase</keyword>
<gene>
    <name evidence="13" type="ORF">GGI19_000983</name>
</gene>
<dbReference type="FunFam" id="1.20.120.1750:FF:000007">
    <property type="entry name" value="RBR-type E3 ubiquitin transferase"/>
    <property type="match status" value="1"/>
</dbReference>
<dbReference type="InterPro" id="IPR031127">
    <property type="entry name" value="E3_UB_ligase_RBR"/>
</dbReference>
<feature type="compositionally biased region" description="Acidic residues" evidence="10">
    <location>
        <begin position="19"/>
        <end position="29"/>
    </location>
</feature>
<dbReference type="GO" id="GO:0008270">
    <property type="term" value="F:zinc ion binding"/>
    <property type="evidence" value="ECO:0007669"/>
    <property type="project" value="UniProtKB-KW"/>
</dbReference>
<dbReference type="InterPro" id="IPR017907">
    <property type="entry name" value="Znf_RING_CS"/>
</dbReference>
<feature type="domain" description="RING-type" evidence="12">
    <location>
        <begin position="162"/>
        <end position="377"/>
    </location>
</feature>
<feature type="compositionally biased region" description="Acidic residues" evidence="10">
    <location>
        <begin position="55"/>
        <end position="71"/>
    </location>
</feature>
<keyword evidence="7" id="KW-0833">Ubl conjugation pathway</keyword>
<dbReference type="Pfam" id="PF19422">
    <property type="entry name" value="Ariadne"/>
    <property type="match status" value="1"/>
</dbReference>
<comment type="catalytic activity">
    <reaction evidence="1">
        <text>[E2 ubiquitin-conjugating enzyme]-S-ubiquitinyl-L-cysteine + [acceptor protein]-L-lysine = [E2 ubiquitin-conjugating enzyme]-L-cysteine + [acceptor protein]-N(6)-ubiquitinyl-L-lysine.</text>
        <dbReference type="EC" id="2.3.2.31"/>
    </reaction>
</comment>
<name>A0A9W8H2Y5_9FUNG</name>
<dbReference type="CDD" id="cd20356">
    <property type="entry name" value="Rcat_RBR_HHARI-like"/>
    <property type="match status" value="1"/>
</dbReference>
<dbReference type="InterPro" id="IPR048962">
    <property type="entry name" value="ARIH1-like_UBL"/>
</dbReference>
<reference evidence="13" key="1">
    <citation type="submission" date="2022-07" db="EMBL/GenBank/DDBJ databases">
        <title>Phylogenomic reconstructions and comparative analyses of Kickxellomycotina fungi.</title>
        <authorList>
            <person name="Reynolds N.K."/>
            <person name="Stajich J.E."/>
            <person name="Barry K."/>
            <person name="Grigoriev I.V."/>
            <person name="Crous P."/>
            <person name="Smith M.E."/>
        </authorList>
    </citation>
    <scope>NUCLEOTIDE SEQUENCE</scope>
    <source>
        <strain evidence="13">BCRC 34297</strain>
    </source>
</reference>
<dbReference type="SUPFAM" id="SSF57850">
    <property type="entry name" value="RING/U-box"/>
    <property type="match status" value="3"/>
</dbReference>
<dbReference type="InterPro" id="IPR013083">
    <property type="entry name" value="Znf_RING/FYVE/PHD"/>
</dbReference>
<dbReference type="EC" id="2.3.2.31" evidence="2"/>
<sequence length="540" mass="61479">MTFCLSDGLMQVDYDDEEEFVYSEEEEDIQSPGIPSSDKLSQAQKQADSAAYYNGDEDDFDDFDADDDDEQPTSAIQQSNKPWEVDFKAHDLSGLQGKQEEVVNDLEPLLAVSRGSTALLLRSYEWKTESLVEDYLTDSNKVLTKSGVHAHPPAPSIETGDEDFTCEICYCSGADELYMGLVCGHRFCTSCYETYVTIKIQEGGSWLIPCPAPKCKTLLGEEPTRMILAGNKDMLDKYERNLVRSFVKSSASFTWCPAPSCEYAIECVVPRSAMDTTIPIVNCKCGKSFCFGCGVDNHVPSPCGLVKKWLKKCEDDSETAHWIKANTKECPKCNAIIEKNRGCNHMTCRECHHHFCWVCMGPWSEHGQSYYTCNRYNEESEGANKSVSDARVQLERYMHYFTRYNNHEQSAKFVLNLMEATEKNMEQLQREMTLAWIDVVFLKNAVDVLADCRAALKWTYVLAYYMVSDNHKVIFENNQSDLEMATEQLNELVEDPSSLTGIGDIKRKVLDMTHYVKARLDTLLTDTYQGLQENRWQYED</sequence>
<feature type="domain" description="RING-type" evidence="11">
    <location>
        <begin position="166"/>
        <end position="214"/>
    </location>
</feature>
<dbReference type="CDD" id="cd20346">
    <property type="entry name" value="BRcat_RBR_ANKIB1"/>
    <property type="match status" value="1"/>
</dbReference>
<keyword evidence="14" id="KW-1185">Reference proteome</keyword>
<evidence type="ECO:0000256" key="2">
    <source>
        <dbReference type="ARBA" id="ARBA00012251"/>
    </source>
</evidence>
<keyword evidence="5" id="KW-0677">Repeat</keyword>
<evidence type="ECO:0000256" key="10">
    <source>
        <dbReference type="SAM" id="MobiDB-lite"/>
    </source>
</evidence>
<dbReference type="FunFam" id="3.30.40.10:FF:000019">
    <property type="entry name" value="RBR-type E3 ubiquitin transferase"/>
    <property type="match status" value="1"/>
</dbReference>
<dbReference type="Pfam" id="PF01485">
    <property type="entry name" value="IBR"/>
    <property type="match status" value="1"/>
</dbReference>
<dbReference type="PANTHER" id="PTHR11685">
    <property type="entry name" value="RBR FAMILY RING FINGER AND IBR DOMAIN-CONTAINING"/>
    <property type="match status" value="1"/>
</dbReference>
<dbReference type="PROSITE" id="PS51873">
    <property type="entry name" value="TRIAD"/>
    <property type="match status" value="1"/>
</dbReference>
<dbReference type="InterPro" id="IPR002867">
    <property type="entry name" value="IBR_dom"/>
</dbReference>
<evidence type="ECO:0000256" key="1">
    <source>
        <dbReference type="ARBA" id="ARBA00001798"/>
    </source>
</evidence>
<evidence type="ECO:0000256" key="4">
    <source>
        <dbReference type="ARBA" id="ARBA00022723"/>
    </source>
</evidence>
<dbReference type="Pfam" id="PF21235">
    <property type="entry name" value="UBA_ARI1"/>
    <property type="match status" value="1"/>
</dbReference>
<feature type="compositionally biased region" description="Polar residues" evidence="10">
    <location>
        <begin position="38"/>
        <end position="47"/>
    </location>
</feature>
<evidence type="ECO:0000256" key="8">
    <source>
        <dbReference type="ARBA" id="ARBA00022833"/>
    </source>
</evidence>
<dbReference type="Proteomes" id="UP001140011">
    <property type="component" value="Unassembled WGS sequence"/>
</dbReference>
<evidence type="ECO:0000256" key="7">
    <source>
        <dbReference type="ARBA" id="ARBA00022786"/>
    </source>
</evidence>
<evidence type="ECO:0000256" key="9">
    <source>
        <dbReference type="PROSITE-ProRule" id="PRU00175"/>
    </source>
</evidence>
<evidence type="ECO:0000313" key="13">
    <source>
        <dbReference type="EMBL" id="KAJ2756265.1"/>
    </source>
</evidence>
<evidence type="ECO:0000259" key="12">
    <source>
        <dbReference type="PROSITE" id="PS51873"/>
    </source>
</evidence>
<evidence type="ECO:0000256" key="5">
    <source>
        <dbReference type="ARBA" id="ARBA00022737"/>
    </source>
</evidence>
<accession>A0A9W8H2Y5</accession>
<dbReference type="GO" id="GO:0061630">
    <property type="term" value="F:ubiquitin protein ligase activity"/>
    <property type="evidence" value="ECO:0007669"/>
    <property type="project" value="UniProtKB-EC"/>
</dbReference>
<comment type="caution">
    <text evidence="13">The sequence shown here is derived from an EMBL/GenBank/DDBJ whole genome shotgun (WGS) entry which is preliminary data.</text>
</comment>
<dbReference type="SMART" id="SM00647">
    <property type="entry name" value="IBR"/>
    <property type="match status" value="2"/>
</dbReference>
<dbReference type="PROSITE" id="PS00518">
    <property type="entry name" value="ZF_RING_1"/>
    <property type="match status" value="2"/>
</dbReference>
<keyword evidence="4" id="KW-0479">Metal-binding</keyword>
<organism evidence="13 14">
    <name type="scientific">Coemansia pectinata</name>
    <dbReference type="NCBI Taxonomy" id="1052879"/>
    <lineage>
        <taxon>Eukaryota</taxon>
        <taxon>Fungi</taxon>
        <taxon>Fungi incertae sedis</taxon>
        <taxon>Zoopagomycota</taxon>
        <taxon>Kickxellomycotina</taxon>
        <taxon>Kickxellomycetes</taxon>
        <taxon>Kickxellales</taxon>
        <taxon>Kickxellaceae</taxon>
        <taxon>Coemansia</taxon>
    </lineage>
</organism>
<dbReference type="Gene3D" id="3.30.40.10">
    <property type="entry name" value="Zinc/RING finger domain, C3HC4 (zinc finger)"/>
    <property type="match status" value="1"/>
</dbReference>
<dbReference type="EMBL" id="JANBUH010000031">
    <property type="protein sequence ID" value="KAJ2756265.1"/>
    <property type="molecule type" value="Genomic_DNA"/>
</dbReference>
<dbReference type="PROSITE" id="PS50089">
    <property type="entry name" value="ZF_RING_2"/>
    <property type="match status" value="1"/>
</dbReference>
<dbReference type="InterPro" id="IPR044066">
    <property type="entry name" value="TRIAD_supradom"/>
</dbReference>
<dbReference type="CDD" id="cd16773">
    <property type="entry name" value="RING-HC_RBR_TRIAD1"/>
    <property type="match status" value="1"/>
</dbReference>
<evidence type="ECO:0000256" key="3">
    <source>
        <dbReference type="ARBA" id="ARBA00022679"/>
    </source>
</evidence>
<keyword evidence="6 9" id="KW-0863">Zinc-finger</keyword>
<dbReference type="OrthoDB" id="10009520at2759"/>
<evidence type="ECO:0000256" key="6">
    <source>
        <dbReference type="ARBA" id="ARBA00022771"/>
    </source>
</evidence>
<proteinExistence type="predicted"/>
<protein>
    <recommendedName>
        <fullName evidence="2">RBR-type E3 ubiquitin transferase</fullName>
        <ecNumber evidence="2">2.3.2.31</ecNumber>
    </recommendedName>
</protein>
<dbReference type="InterPro" id="IPR001841">
    <property type="entry name" value="Znf_RING"/>
</dbReference>
<evidence type="ECO:0000313" key="14">
    <source>
        <dbReference type="Proteomes" id="UP001140011"/>
    </source>
</evidence>
<dbReference type="AlphaFoldDB" id="A0A9W8H2Y5"/>
<dbReference type="InterPro" id="IPR045840">
    <property type="entry name" value="Ariadne"/>
</dbReference>
<evidence type="ECO:0000259" key="11">
    <source>
        <dbReference type="PROSITE" id="PS50089"/>
    </source>
</evidence>
<feature type="region of interest" description="Disordered" evidence="10">
    <location>
        <begin position="19"/>
        <end position="79"/>
    </location>
</feature>